<gene>
    <name evidence="3" type="ORF">MGAL_10B065091</name>
</gene>
<keyword evidence="4" id="KW-1185">Reference proteome</keyword>
<organism evidence="3 4">
    <name type="scientific">Mytilus galloprovincialis</name>
    <name type="common">Mediterranean mussel</name>
    <dbReference type="NCBI Taxonomy" id="29158"/>
    <lineage>
        <taxon>Eukaryota</taxon>
        <taxon>Metazoa</taxon>
        <taxon>Spiralia</taxon>
        <taxon>Lophotrochozoa</taxon>
        <taxon>Mollusca</taxon>
        <taxon>Bivalvia</taxon>
        <taxon>Autobranchia</taxon>
        <taxon>Pteriomorphia</taxon>
        <taxon>Mytilida</taxon>
        <taxon>Mytiloidea</taxon>
        <taxon>Mytilidae</taxon>
        <taxon>Mytilinae</taxon>
        <taxon>Mytilus</taxon>
    </lineage>
</organism>
<dbReference type="GO" id="GO:0050982">
    <property type="term" value="P:detection of mechanical stimulus"/>
    <property type="evidence" value="ECO:0007669"/>
    <property type="project" value="TreeGrafter"/>
</dbReference>
<name>A0A8B6G4X9_MYTGA</name>
<comment type="caution">
    <text evidence="3">The sequence shown here is derived from an EMBL/GenBank/DDBJ whole genome shotgun (WGS) entry which is preliminary data.</text>
</comment>
<dbReference type="Proteomes" id="UP000596742">
    <property type="component" value="Unassembled WGS sequence"/>
</dbReference>
<reference evidence="3" key="1">
    <citation type="submission" date="2018-11" db="EMBL/GenBank/DDBJ databases">
        <authorList>
            <person name="Alioto T."/>
            <person name="Alioto T."/>
        </authorList>
    </citation>
    <scope>NUCLEOTIDE SEQUENCE</scope>
</reference>
<protein>
    <recommendedName>
        <fullName evidence="2">PKD/REJ-like domain-containing protein</fullName>
    </recommendedName>
</protein>
<dbReference type="GO" id="GO:0016020">
    <property type="term" value="C:membrane"/>
    <property type="evidence" value="ECO:0007669"/>
    <property type="project" value="TreeGrafter"/>
</dbReference>
<evidence type="ECO:0000313" key="3">
    <source>
        <dbReference type="EMBL" id="VDI58641.1"/>
    </source>
</evidence>
<dbReference type="AlphaFoldDB" id="A0A8B6G4X9"/>
<evidence type="ECO:0000256" key="1">
    <source>
        <dbReference type="SAM" id="MobiDB-lite"/>
    </source>
</evidence>
<dbReference type="EMBL" id="UYJE01007862">
    <property type="protein sequence ID" value="VDI58641.1"/>
    <property type="molecule type" value="Genomic_DNA"/>
</dbReference>
<dbReference type="PANTHER" id="PTHR10877">
    <property type="entry name" value="POLYCYSTIN FAMILY MEMBER"/>
    <property type="match status" value="1"/>
</dbReference>
<dbReference type="OrthoDB" id="6134614at2759"/>
<dbReference type="PANTHER" id="PTHR10877:SF150">
    <property type="entry name" value="REJ DOMAIN-CONTAINING PROTEIN"/>
    <property type="match status" value="1"/>
</dbReference>
<feature type="domain" description="PKD/REJ-like" evidence="2">
    <location>
        <begin position="59"/>
        <end position="173"/>
    </location>
</feature>
<evidence type="ECO:0000259" key="2">
    <source>
        <dbReference type="Pfam" id="PF02010"/>
    </source>
</evidence>
<dbReference type="Pfam" id="PF02010">
    <property type="entry name" value="REJ"/>
    <property type="match status" value="1"/>
</dbReference>
<accession>A0A8B6G4X9</accession>
<feature type="region of interest" description="Disordered" evidence="1">
    <location>
        <begin position="643"/>
        <end position="663"/>
    </location>
</feature>
<sequence>MSSWNQDIATLSNLVDMHLASLMKEFPEWNCAVSPTVRFWDMFLTSLSSMLQNIRAERNGYAATTAFKISCNGWKDEGMSRGRNDTRDTEAQNFLKFAFITSEKDGTDVKNTSFQIGGEMTTNEIYLPMGDPENNYTLRLLVYIYDVYDDYNVSEITITSRPPITSNDYNAFNELFDKYDNTFAMVDKSGNNIALMRLMESTASTYKDLTLPTPTTPDMSTPMKCAYYVDSGEKQSDTKSFLQKSTETMVTIMDEKTPDETSEMGLNSEDAGFVAKAVKTIISNKALFTDKTSKKVSNNLRKVMKNIRKRTKIQPRPAKDILSSKKAMHEMVSGISDTFSFWKTAGSENLEKELKVEDVEDDFREYFTQHPDEQEDKMTFDELVQKCYKNKEKIRKKQQEMTEATKDSAEDLIESMAEVLDMTSITTCAGAGEQVINRTGVVLSLDKDSKEVFLNNKSEVYRKGMSLQFDNESLANVSDETNINLQVTVLDTSPILHAKNASTITGQVINIAIKDELNNKIDVPLKMKIKNPGVTYFTEHVPYYDPQDQHQMMFFKSKKRSDSDVLIFYIKLDDELMQAINQLDLYYLFAKSGSQPSSTDFDFKGIVKVTDRETYGYKVFIPEHYLKEGDVYIALKQIQAGLSSNDSDSNTRHRRSSSRNETVSLSRINHTDISTSNVSLAIVTTSCMIYDPNSTTWTSNGCSVRLSTQ</sequence>
<dbReference type="GO" id="GO:0005262">
    <property type="term" value="F:calcium channel activity"/>
    <property type="evidence" value="ECO:0007669"/>
    <property type="project" value="TreeGrafter"/>
</dbReference>
<proteinExistence type="predicted"/>
<dbReference type="InterPro" id="IPR002859">
    <property type="entry name" value="PKD/REJ-like"/>
</dbReference>
<evidence type="ECO:0000313" key="4">
    <source>
        <dbReference type="Proteomes" id="UP000596742"/>
    </source>
</evidence>
<dbReference type="InterPro" id="IPR051223">
    <property type="entry name" value="Polycystin"/>
</dbReference>